<dbReference type="GO" id="GO:0005506">
    <property type="term" value="F:iron ion binding"/>
    <property type="evidence" value="ECO:0007669"/>
    <property type="project" value="InterPro"/>
</dbReference>
<keyword evidence="10" id="KW-1185">Reference proteome</keyword>
<organism evidence="9 10">
    <name type="scientific">Colobus angolensis palliatus</name>
    <name type="common">Peters' Angolan colobus</name>
    <dbReference type="NCBI Taxonomy" id="336983"/>
    <lineage>
        <taxon>Eukaryota</taxon>
        <taxon>Metazoa</taxon>
        <taxon>Chordata</taxon>
        <taxon>Craniata</taxon>
        <taxon>Vertebrata</taxon>
        <taxon>Euteleostomi</taxon>
        <taxon>Mammalia</taxon>
        <taxon>Eutheria</taxon>
        <taxon>Euarchontoglires</taxon>
        <taxon>Primates</taxon>
        <taxon>Haplorrhini</taxon>
        <taxon>Catarrhini</taxon>
        <taxon>Cercopithecidae</taxon>
        <taxon>Colobinae</taxon>
        <taxon>Colobus</taxon>
    </lineage>
</organism>
<evidence type="ECO:0000256" key="3">
    <source>
        <dbReference type="ARBA" id="ARBA00022617"/>
    </source>
</evidence>
<reference evidence="9" key="1">
    <citation type="submission" date="2025-08" db="UniProtKB">
        <authorList>
            <consortium name="Ensembl"/>
        </authorList>
    </citation>
    <scope>IDENTIFICATION</scope>
</reference>
<dbReference type="GO" id="GO:0101020">
    <property type="term" value="F:estrogen 16-alpha-hydroxylase activity"/>
    <property type="evidence" value="ECO:0007669"/>
    <property type="project" value="TreeGrafter"/>
</dbReference>
<evidence type="ECO:0000256" key="5">
    <source>
        <dbReference type="ARBA" id="ARBA00023002"/>
    </source>
</evidence>
<comment type="cofactor">
    <cofactor evidence="1">
        <name>heme</name>
        <dbReference type="ChEBI" id="CHEBI:30413"/>
    </cofactor>
</comment>
<evidence type="ECO:0000256" key="8">
    <source>
        <dbReference type="SAM" id="Phobius"/>
    </source>
</evidence>
<dbReference type="InterPro" id="IPR050705">
    <property type="entry name" value="Cytochrome_P450_3A"/>
</dbReference>
<evidence type="ECO:0000256" key="7">
    <source>
        <dbReference type="ARBA" id="ARBA00023033"/>
    </source>
</evidence>
<dbReference type="GO" id="GO:0070989">
    <property type="term" value="P:oxidative demethylation"/>
    <property type="evidence" value="ECO:0007669"/>
    <property type="project" value="TreeGrafter"/>
</dbReference>
<keyword evidence="4" id="KW-0479">Metal-binding</keyword>
<proteinExistence type="inferred from homology"/>
<name>A0A2K5IT86_COLAP</name>
<keyword evidence="8" id="KW-0472">Membrane</keyword>
<evidence type="ECO:0000256" key="1">
    <source>
        <dbReference type="ARBA" id="ARBA00001971"/>
    </source>
</evidence>
<evidence type="ECO:0000256" key="6">
    <source>
        <dbReference type="ARBA" id="ARBA00023004"/>
    </source>
</evidence>
<dbReference type="GO" id="GO:0020037">
    <property type="term" value="F:heme binding"/>
    <property type="evidence" value="ECO:0007669"/>
    <property type="project" value="InterPro"/>
</dbReference>
<evidence type="ECO:0000313" key="9">
    <source>
        <dbReference type="Ensembl" id="ENSCANP00000019702.1"/>
    </source>
</evidence>
<dbReference type="GO" id="GO:0050649">
    <property type="term" value="F:testosterone 6-beta-hydroxylase activity"/>
    <property type="evidence" value="ECO:0007669"/>
    <property type="project" value="TreeGrafter"/>
</dbReference>
<dbReference type="AlphaFoldDB" id="A0A2K5IT86"/>
<dbReference type="Gene3D" id="1.10.630.10">
    <property type="entry name" value="Cytochrome P450"/>
    <property type="match status" value="1"/>
</dbReference>
<keyword evidence="7" id="KW-0503">Monooxygenase</keyword>
<keyword evidence="8" id="KW-0812">Transmembrane</keyword>
<dbReference type="Ensembl" id="ENSCANT00000042668.1">
    <property type="protein sequence ID" value="ENSCANP00000019702.1"/>
    <property type="gene ID" value="ENSCANG00000033183.1"/>
</dbReference>
<keyword evidence="8" id="KW-1133">Transmembrane helix</keyword>
<dbReference type="Proteomes" id="UP000233080">
    <property type="component" value="Unassembled WGS sequence"/>
</dbReference>
<sequence>MDLIPNFAMETWVLVATSLVLLYIYGTHSHKLFKKLGIPGPTPLPFLGTVLFYLRGLWKFDRECNEKYGEIELGFPQQPTRSLSEKYEEAFKIGFFGSLFTLNIF</sequence>
<evidence type="ECO:0000313" key="10">
    <source>
        <dbReference type="Proteomes" id="UP000233080"/>
    </source>
</evidence>
<comment type="similarity">
    <text evidence="2">Belongs to the cytochrome P450 family.</text>
</comment>
<evidence type="ECO:0000256" key="2">
    <source>
        <dbReference type="ARBA" id="ARBA00010617"/>
    </source>
</evidence>
<keyword evidence="6" id="KW-0408">Iron</keyword>
<evidence type="ECO:0000256" key="4">
    <source>
        <dbReference type="ARBA" id="ARBA00022723"/>
    </source>
</evidence>
<dbReference type="PANTHER" id="PTHR24302:SF6">
    <property type="entry name" value="CYTOCHROME P450 3A43"/>
    <property type="match status" value="1"/>
</dbReference>
<dbReference type="PANTHER" id="PTHR24302">
    <property type="entry name" value="CYTOCHROME P450 FAMILY 3"/>
    <property type="match status" value="1"/>
</dbReference>
<accession>A0A2K5IT86</accession>
<reference evidence="9" key="2">
    <citation type="submission" date="2025-09" db="UniProtKB">
        <authorList>
            <consortium name="Ensembl"/>
        </authorList>
    </citation>
    <scope>IDENTIFICATION</scope>
</reference>
<dbReference type="SUPFAM" id="SSF48264">
    <property type="entry name" value="Cytochrome P450"/>
    <property type="match status" value="1"/>
</dbReference>
<dbReference type="InterPro" id="IPR036396">
    <property type="entry name" value="Cyt_P450_sf"/>
</dbReference>
<keyword evidence="5" id="KW-0560">Oxidoreductase</keyword>
<evidence type="ECO:0008006" key="11">
    <source>
        <dbReference type="Google" id="ProtNLM"/>
    </source>
</evidence>
<dbReference type="GO" id="GO:0008202">
    <property type="term" value="P:steroid metabolic process"/>
    <property type="evidence" value="ECO:0007669"/>
    <property type="project" value="TreeGrafter"/>
</dbReference>
<protein>
    <recommendedName>
        <fullName evidence="11">Cytochrome P450 family 3 subfamily A member 43</fullName>
    </recommendedName>
</protein>
<feature type="transmembrane region" description="Helical" evidence="8">
    <location>
        <begin position="6"/>
        <end position="25"/>
    </location>
</feature>
<keyword evidence="3" id="KW-0349">Heme</keyword>